<organism evidence="1 2">
    <name type="scientific">Sphingobacterium multivorum</name>
    <dbReference type="NCBI Taxonomy" id="28454"/>
    <lineage>
        <taxon>Bacteria</taxon>
        <taxon>Pseudomonadati</taxon>
        <taxon>Bacteroidota</taxon>
        <taxon>Sphingobacteriia</taxon>
        <taxon>Sphingobacteriales</taxon>
        <taxon>Sphingobacteriaceae</taxon>
        <taxon>Sphingobacterium</taxon>
    </lineage>
</organism>
<dbReference type="Proteomes" id="UP000432350">
    <property type="component" value="Unassembled WGS sequence"/>
</dbReference>
<sequence length="62" mass="7678">MGLSIPRFSKCNYYEIIIKNSDGNRRITIINKRLRTNQECENRNRKDLRQLWYMQNHHRKGR</sequence>
<evidence type="ECO:0000313" key="1">
    <source>
        <dbReference type="EMBL" id="VXD08487.1"/>
    </source>
</evidence>
<dbReference type="EMBL" id="CABWMV010000028">
    <property type="protein sequence ID" value="VXD08487.1"/>
    <property type="molecule type" value="Genomic_DNA"/>
</dbReference>
<accession>A0A654DRJ7</accession>
<name>A0A654DRJ7_SPHMU</name>
<dbReference type="AlphaFoldDB" id="A0A654DRJ7"/>
<reference evidence="1 2" key="1">
    <citation type="submission" date="2019-10" db="EMBL/GenBank/DDBJ databases">
        <authorList>
            <person name="Karimi E."/>
        </authorList>
    </citation>
    <scope>NUCLEOTIDE SEQUENCE [LARGE SCALE GENOMIC DNA]</scope>
    <source>
        <strain evidence="1">Sphingobacterium sp. 8BC</strain>
    </source>
</reference>
<proteinExistence type="predicted"/>
<protein>
    <submittedName>
        <fullName evidence="1">Uncharacterized protein</fullName>
    </submittedName>
</protein>
<evidence type="ECO:0000313" key="2">
    <source>
        <dbReference type="Proteomes" id="UP000432350"/>
    </source>
</evidence>
<gene>
    <name evidence="1" type="ORF">SPHINGO8BC_90579</name>
</gene>